<dbReference type="Pfam" id="PF11068">
    <property type="entry name" value="YlqD"/>
    <property type="match status" value="1"/>
</dbReference>
<dbReference type="Proteomes" id="UP000831787">
    <property type="component" value="Chromosome"/>
</dbReference>
<sequence>MQIIRRIPVKHVLTEQSRSKLKNRFDARVKQLEQECYHLTFEQKKLERKPGLSKQEVGRRFSKEISRRKDELRWMEHQLNQLNILPDGSELETDEVEAVLSINEGDEWSESVLEQQIVIKDGIVIRAR</sequence>
<gene>
    <name evidence="1" type="ORF">MUN89_14105</name>
</gene>
<name>A0ABY4ELU5_9BACI</name>
<evidence type="ECO:0000313" key="2">
    <source>
        <dbReference type="Proteomes" id="UP000831787"/>
    </source>
</evidence>
<accession>A0ABY4ELU5</accession>
<reference evidence="1 2" key="1">
    <citation type="submission" date="2022-04" db="EMBL/GenBank/DDBJ databases">
        <title>Halobacillus sp. isolated from saltern.</title>
        <authorList>
            <person name="Won M."/>
            <person name="Lee C.-M."/>
            <person name="Woen H.-Y."/>
            <person name="Kwon S.-W."/>
        </authorList>
    </citation>
    <scope>NUCLEOTIDE SEQUENCE [LARGE SCALE GENOMIC DNA]</scope>
    <source>
        <strain evidence="1 2">SSBR10-3</strain>
    </source>
</reference>
<dbReference type="EMBL" id="CP095073">
    <property type="protein sequence ID" value="UOQ43076.1"/>
    <property type="molecule type" value="Genomic_DNA"/>
</dbReference>
<evidence type="ECO:0000313" key="1">
    <source>
        <dbReference type="EMBL" id="UOQ43076.1"/>
    </source>
</evidence>
<proteinExistence type="predicted"/>
<keyword evidence="2" id="KW-1185">Reference proteome</keyword>
<dbReference type="RefSeq" id="WP_244708436.1">
    <property type="nucleotide sequence ID" value="NZ_CP095073.1"/>
</dbReference>
<dbReference type="InterPro" id="IPR021297">
    <property type="entry name" value="YlqD"/>
</dbReference>
<protein>
    <submittedName>
        <fullName evidence="1">YlqD family protein</fullName>
    </submittedName>
</protein>
<organism evidence="1 2">
    <name type="scientific">Halobacillus salinarum</name>
    <dbReference type="NCBI Taxonomy" id="2932257"/>
    <lineage>
        <taxon>Bacteria</taxon>
        <taxon>Bacillati</taxon>
        <taxon>Bacillota</taxon>
        <taxon>Bacilli</taxon>
        <taxon>Bacillales</taxon>
        <taxon>Bacillaceae</taxon>
        <taxon>Halobacillus</taxon>
    </lineage>
</organism>
<dbReference type="Gene3D" id="6.10.140.1110">
    <property type="match status" value="1"/>
</dbReference>